<dbReference type="InterPro" id="IPR003343">
    <property type="entry name" value="Big_2"/>
</dbReference>
<dbReference type="Pfam" id="PF02368">
    <property type="entry name" value="Big_2"/>
    <property type="match status" value="1"/>
</dbReference>
<dbReference type="Pfam" id="PF13360">
    <property type="entry name" value="PQQ_2"/>
    <property type="match status" value="2"/>
</dbReference>
<dbReference type="PANTHER" id="PTHR34512:SF30">
    <property type="entry name" value="OUTER MEMBRANE PROTEIN ASSEMBLY FACTOR BAMB"/>
    <property type="match status" value="1"/>
</dbReference>
<dbReference type="PROSITE" id="PS51766">
    <property type="entry name" value="DOCKERIN"/>
    <property type="match status" value="1"/>
</dbReference>
<dbReference type="AlphaFoldDB" id="C8VYB7"/>
<dbReference type="PROSITE" id="PS00018">
    <property type="entry name" value="EF_HAND_1"/>
    <property type="match status" value="2"/>
</dbReference>
<dbReference type="SUPFAM" id="SSF50998">
    <property type="entry name" value="Quinoprotein alcohol dehydrogenase-like"/>
    <property type="match status" value="1"/>
</dbReference>
<proteinExistence type="predicted"/>
<dbReference type="InterPro" id="IPR008964">
    <property type="entry name" value="Invasin/intimin_cell_adhesion"/>
</dbReference>
<dbReference type="InterPro" id="IPR036439">
    <property type="entry name" value="Dockerin_dom_sf"/>
</dbReference>
<dbReference type="Gene3D" id="2.130.10.10">
    <property type="entry name" value="YVTN repeat-like/Quinoprotein amine dehydrogenase"/>
    <property type="match status" value="1"/>
</dbReference>
<dbReference type="SUPFAM" id="SSF63446">
    <property type="entry name" value="Type I dockerin domain"/>
    <property type="match status" value="1"/>
</dbReference>
<evidence type="ECO:0000313" key="3">
    <source>
        <dbReference type="Proteomes" id="UP000002217"/>
    </source>
</evidence>
<dbReference type="InterPro" id="IPR011047">
    <property type="entry name" value="Quinoprotein_ADH-like_sf"/>
</dbReference>
<dbReference type="Proteomes" id="UP000002217">
    <property type="component" value="Chromosome"/>
</dbReference>
<dbReference type="KEGG" id="dae:Dtox_1962"/>
<dbReference type="CDD" id="cd14254">
    <property type="entry name" value="Dockerin_II"/>
    <property type="match status" value="1"/>
</dbReference>
<dbReference type="Gene3D" id="2.40.128.630">
    <property type="match status" value="1"/>
</dbReference>
<keyword evidence="3" id="KW-1185">Reference proteome</keyword>
<dbReference type="InterPro" id="IPR002105">
    <property type="entry name" value="Dockerin_1_rpt"/>
</dbReference>
<dbReference type="GO" id="GO:0000272">
    <property type="term" value="P:polysaccharide catabolic process"/>
    <property type="evidence" value="ECO:0007669"/>
    <property type="project" value="InterPro"/>
</dbReference>
<feature type="domain" description="Dockerin" evidence="1">
    <location>
        <begin position="498"/>
        <end position="556"/>
    </location>
</feature>
<dbReference type="Gene3D" id="2.40.10.480">
    <property type="match status" value="1"/>
</dbReference>
<sequence length="556" mass="57920">MLRVKMKLTGLLFFLIMVLILPAAGYAAGSDWPQFHNSANSAGYSTSAAPNTNNLLWASENIGASISSSPVIAGGKVYVYGCPSSDGFSASKSSIVCLDETTGDKIWETAIDKSKWGSWSSPAYDNGKIFIGSGSKAFCLDATSGTILWSYPMHLDVVNGSPRVVDGKAFFTDWDPNHGGISYIYCLDANGGSRIWEHQLVGDSQSTPAYCDGKIYVNSWGYVTGANTGANNTYCLDAGDGHEIWHQQGLEKQTCGSPSVGGGKVFVATYDFYGMGELAALDAGDGHIIWGPITIQRTDTTPAYADGKLYLCGGCAGYSDQETYCFDAETGNQIWKQSDLGNWTCSVAVADNKVFVGKAGEFFDYTGVYALDVADGHVVWSSDKGGASPVVADGKVFSLSGGIVYAFGSASASVSVTGVSLDKTADTIPVGGTDTLTATIAPANASNQGITWASDNETVATVDAAGKVTAVSTGTANITVTTTDGGFTAACLVTVTSGGGSGNDLNGDGIVNVVDLILIGQRFGDSDVPGWINLDVNRDGKVDILDMVLVAQNFTS</sequence>
<organism evidence="2 3">
    <name type="scientific">Desulfofarcimen acetoxidans (strain ATCC 49208 / DSM 771 / KCTC 5769 / VKM B-1644 / 5575)</name>
    <name type="common">Desulfotomaculum acetoxidans</name>
    <dbReference type="NCBI Taxonomy" id="485916"/>
    <lineage>
        <taxon>Bacteria</taxon>
        <taxon>Bacillati</taxon>
        <taxon>Bacillota</taxon>
        <taxon>Clostridia</taxon>
        <taxon>Eubacteriales</taxon>
        <taxon>Peptococcaceae</taxon>
        <taxon>Desulfofarcimen</taxon>
    </lineage>
</organism>
<dbReference type="SUPFAM" id="SSF49373">
    <property type="entry name" value="Invasin/intimin cell-adhesion fragments"/>
    <property type="match status" value="1"/>
</dbReference>
<dbReference type="Pfam" id="PF00404">
    <property type="entry name" value="Dockerin_1"/>
    <property type="match status" value="1"/>
</dbReference>
<protein>
    <submittedName>
        <fullName evidence="2">Ig domain protein group 2 domain protein</fullName>
    </submittedName>
</protein>
<dbReference type="InterPro" id="IPR016134">
    <property type="entry name" value="Dockerin_dom"/>
</dbReference>
<dbReference type="Gene3D" id="2.60.40.1080">
    <property type="match status" value="1"/>
</dbReference>
<dbReference type="PANTHER" id="PTHR34512">
    <property type="entry name" value="CELL SURFACE PROTEIN"/>
    <property type="match status" value="1"/>
</dbReference>
<dbReference type="InterPro" id="IPR018391">
    <property type="entry name" value="PQQ_b-propeller_rpt"/>
</dbReference>
<dbReference type="HOGENOM" id="CLU_549384_0_0_9"/>
<dbReference type="STRING" id="485916.Dtox_1962"/>
<dbReference type="SMART" id="SM00635">
    <property type="entry name" value="BID_2"/>
    <property type="match status" value="1"/>
</dbReference>
<dbReference type="RefSeq" id="WP_015757503.1">
    <property type="nucleotide sequence ID" value="NC_013216.1"/>
</dbReference>
<dbReference type="GO" id="GO:0004553">
    <property type="term" value="F:hydrolase activity, hydrolyzing O-glycosyl compounds"/>
    <property type="evidence" value="ECO:0007669"/>
    <property type="project" value="InterPro"/>
</dbReference>
<dbReference type="InterPro" id="IPR002372">
    <property type="entry name" value="PQQ_rpt_dom"/>
</dbReference>
<dbReference type="eggNOG" id="COG1520">
    <property type="taxonomic scope" value="Bacteria"/>
</dbReference>
<dbReference type="SMART" id="SM00564">
    <property type="entry name" value="PQQ"/>
    <property type="match status" value="7"/>
</dbReference>
<dbReference type="eggNOG" id="COG5492">
    <property type="taxonomic scope" value="Bacteria"/>
</dbReference>
<reference evidence="2 3" key="1">
    <citation type="journal article" date="2009" name="Stand. Genomic Sci.">
        <title>Complete genome sequence of Desulfotomaculum acetoxidans type strain (5575).</title>
        <authorList>
            <person name="Spring S."/>
            <person name="Lapidus A."/>
            <person name="Schroder M."/>
            <person name="Gleim D."/>
            <person name="Sims D."/>
            <person name="Meincke L."/>
            <person name="Glavina Del Rio T."/>
            <person name="Tice H."/>
            <person name="Copeland A."/>
            <person name="Cheng J.F."/>
            <person name="Lucas S."/>
            <person name="Chen F."/>
            <person name="Nolan M."/>
            <person name="Bruce D."/>
            <person name="Goodwin L."/>
            <person name="Pitluck S."/>
            <person name="Ivanova N."/>
            <person name="Mavromatis K."/>
            <person name="Mikhailova N."/>
            <person name="Pati A."/>
            <person name="Chen A."/>
            <person name="Palaniappan K."/>
            <person name="Land M."/>
            <person name="Hauser L."/>
            <person name="Chang Y.J."/>
            <person name="Jeffries C.D."/>
            <person name="Chain P."/>
            <person name="Saunders E."/>
            <person name="Brettin T."/>
            <person name="Detter J.C."/>
            <person name="Goker M."/>
            <person name="Bristow J."/>
            <person name="Eisen J.A."/>
            <person name="Markowitz V."/>
            <person name="Hugenholtz P."/>
            <person name="Kyrpides N.C."/>
            <person name="Klenk H.P."/>
            <person name="Han C."/>
        </authorList>
    </citation>
    <scope>NUCLEOTIDE SEQUENCE [LARGE SCALE GENOMIC DNA]</scope>
    <source>
        <strain evidence="3">ATCC 49208 / DSM 771 / VKM B-1644</strain>
    </source>
</reference>
<dbReference type="Gene3D" id="1.10.1330.10">
    <property type="entry name" value="Dockerin domain"/>
    <property type="match status" value="1"/>
</dbReference>
<dbReference type="InterPro" id="IPR018247">
    <property type="entry name" value="EF_Hand_1_Ca_BS"/>
</dbReference>
<dbReference type="EMBL" id="CP001720">
    <property type="protein sequence ID" value="ACV62798.1"/>
    <property type="molecule type" value="Genomic_DNA"/>
</dbReference>
<name>C8VYB7_DESAS</name>
<dbReference type="InterPro" id="IPR015943">
    <property type="entry name" value="WD40/YVTN_repeat-like_dom_sf"/>
</dbReference>
<accession>C8VYB7</accession>
<evidence type="ECO:0000313" key="2">
    <source>
        <dbReference type="EMBL" id="ACV62798.1"/>
    </source>
</evidence>
<evidence type="ECO:0000259" key="1">
    <source>
        <dbReference type="PROSITE" id="PS51766"/>
    </source>
</evidence>
<gene>
    <name evidence="2" type="ordered locus">Dtox_1962</name>
</gene>